<reference evidence="2 3" key="1">
    <citation type="submission" date="2019-10" db="EMBL/GenBank/DDBJ databases">
        <authorList>
            <person name="Palmer J.M."/>
        </authorList>
    </citation>
    <scope>NUCLEOTIDE SEQUENCE [LARGE SCALE GENOMIC DNA]</scope>
    <source>
        <strain evidence="2 3">TWF718</strain>
    </source>
</reference>
<protein>
    <submittedName>
        <fullName evidence="2">Uncharacterized protein</fullName>
    </submittedName>
</protein>
<keyword evidence="3" id="KW-1185">Reference proteome</keyword>
<dbReference type="AlphaFoldDB" id="A0AAN8N3M2"/>
<dbReference type="Proteomes" id="UP001313282">
    <property type="component" value="Unassembled WGS sequence"/>
</dbReference>
<feature type="compositionally biased region" description="Pro residues" evidence="1">
    <location>
        <begin position="10"/>
        <end position="19"/>
    </location>
</feature>
<proteinExistence type="predicted"/>
<dbReference type="EMBL" id="JAVHNR010000002">
    <property type="protein sequence ID" value="KAK6351877.1"/>
    <property type="molecule type" value="Genomic_DNA"/>
</dbReference>
<evidence type="ECO:0000313" key="3">
    <source>
        <dbReference type="Proteomes" id="UP001313282"/>
    </source>
</evidence>
<name>A0AAN8N3M2_9PEZI</name>
<accession>A0AAN8N3M2</accession>
<comment type="caution">
    <text evidence="2">The sequence shown here is derived from an EMBL/GenBank/DDBJ whole genome shotgun (WGS) entry which is preliminary data.</text>
</comment>
<sequence length="193" mass="21415">MAAESKPLQPNTPPTPPTPSQVAGPNSKTTNTTPTPSPSPSPIKQGPKSFLDLLPLPRKPYTSKQNSPSRLRFVMSADTPVDVFSKPEEAKKKLVIERKPAGAVVDTDSPSPTQYQGTYIVPYFTRPRRFQGPRKQGVYEKIHEEWIKKALLRQEKDLQWDPKTGEPLFEVEGGEGYHEMKWEGGGGTPPPDL</sequence>
<gene>
    <name evidence="2" type="ORF">TWF718_005022</name>
</gene>
<evidence type="ECO:0000256" key="1">
    <source>
        <dbReference type="SAM" id="MobiDB-lite"/>
    </source>
</evidence>
<feature type="compositionally biased region" description="Low complexity" evidence="1">
    <location>
        <begin position="25"/>
        <end position="34"/>
    </location>
</feature>
<feature type="region of interest" description="Disordered" evidence="1">
    <location>
        <begin position="1"/>
        <end position="72"/>
    </location>
</feature>
<organism evidence="2 3">
    <name type="scientific">Orbilia javanica</name>
    <dbReference type="NCBI Taxonomy" id="47235"/>
    <lineage>
        <taxon>Eukaryota</taxon>
        <taxon>Fungi</taxon>
        <taxon>Dikarya</taxon>
        <taxon>Ascomycota</taxon>
        <taxon>Pezizomycotina</taxon>
        <taxon>Orbiliomycetes</taxon>
        <taxon>Orbiliales</taxon>
        <taxon>Orbiliaceae</taxon>
        <taxon>Orbilia</taxon>
    </lineage>
</organism>
<evidence type="ECO:0000313" key="2">
    <source>
        <dbReference type="EMBL" id="KAK6351877.1"/>
    </source>
</evidence>